<accession>A0ABN0MZ95</accession>
<keyword evidence="3" id="KW-1185">Reference proteome</keyword>
<proteinExistence type="predicted"/>
<keyword evidence="1" id="KW-0472">Membrane</keyword>
<comment type="caution">
    <text evidence="2">The sequence shown here is derived from an EMBL/GenBank/DDBJ whole genome shotgun (WGS) entry which is preliminary data.</text>
</comment>
<organism evidence="2 3">
    <name type="scientific">Chlamydia ibidis 10-1398/6</name>
    <dbReference type="NCBI Taxonomy" id="1046581"/>
    <lineage>
        <taxon>Bacteria</taxon>
        <taxon>Pseudomonadati</taxon>
        <taxon>Chlamydiota</taxon>
        <taxon>Chlamydiia</taxon>
        <taxon>Chlamydiales</taxon>
        <taxon>Chlamydiaceae</taxon>
        <taxon>Chlamydia/Chlamydophila group</taxon>
        <taxon>Chlamydia</taxon>
    </lineage>
</organism>
<evidence type="ECO:0000313" key="3">
    <source>
        <dbReference type="Proteomes" id="UP000016064"/>
    </source>
</evidence>
<dbReference type="EMBL" id="APJW01000002">
    <property type="protein sequence ID" value="EQM62714.1"/>
    <property type="molecule type" value="Genomic_DNA"/>
</dbReference>
<sequence length="41" mass="4502">MPELSNLVLGGTGFFQRLICYHSCLYCLGGMLVLKRILGLA</sequence>
<evidence type="ECO:0000256" key="1">
    <source>
        <dbReference type="SAM" id="Phobius"/>
    </source>
</evidence>
<keyword evidence="1" id="KW-1133">Transmembrane helix</keyword>
<feature type="transmembrane region" description="Helical" evidence="1">
    <location>
        <begin position="14"/>
        <end position="34"/>
    </location>
</feature>
<keyword evidence="1" id="KW-0812">Transmembrane</keyword>
<gene>
    <name evidence="2" type="ORF">H359_0644</name>
</gene>
<evidence type="ECO:0000313" key="2">
    <source>
        <dbReference type="EMBL" id="EQM62714.1"/>
    </source>
</evidence>
<dbReference type="Proteomes" id="UP000016064">
    <property type="component" value="Unassembled WGS sequence"/>
</dbReference>
<protein>
    <submittedName>
        <fullName evidence="2">Uncharacterized protein</fullName>
    </submittedName>
</protein>
<name>A0ABN0MZ95_9CHLA</name>
<reference evidence="2 3" key="1">
    <citation type="submission" date="2013-07" db="EMBL/GenBank/DDBJ databases">
        <title>Isolation of a new Chlamydia species from the feral Sacred Ibis (Threskiornis aethiopicus): Chlamydia ibidis.</title>
        <authorList>
            <person name="Vorimore F."/>
            <person name="Hsia R.-C."/>
            <person name="Huot-Creasy H."/>
            <person name="Bastian S."/>
            <person name="Deruyter L."/>
            <person name="Passet A."/>
            <person name="Sachse K."/>
            <person name="Bavoil P."/>
            <person name="Myers G."/>
            <person name="Laroucau K."/>
        </authorList>
    </citation>
    <scope>NUCLEOTIDE SEQUENCE [LARGE SCALE GENOMIC DNA]</scope>
    <source>
        <strain evidence="2 3">10-1398/6</strain>
    </source>
</reference>